<evidence type="ECO:0000313" key="5">
    <source>
        <dbReference type="Proteomes" id="UP000185434"/>
    </source>
</evidence>
<evidence type="ECO:0000256" key="1">
    <source>
        <dbReference type="SAM" id="MobiDB-lite"/>
    </source>
</evidence>
<dbReference type="Gene3D" id="3.40.1000.10">
    <property type="entry name" value="Mog1/PsbP, alpha/beta/alpha sandwich"/>
    <property type="match status" value="1"/>
</dbReference>
<feature type="chain" id="PRO_5038478823" description="DUF2020 domain-containing protein" evidence="2">
    <location>
        <begin position="29"/>
        <end position="215"/>
    </location>
</feature>
<dbReference type="OrthoDB" id="4774058at2"/>
<gene>
    <name evidence="4" type="ORF">CFRA_11200</name>
</gene>
<dbReference type="EMBL" id="CP009247">
    <property type="protein sequence ID" value="APT89698.1"/>
    <property type="molecule type" value="Genomic_DNA"/>
</dbReference>
<dbReference type="RefSeq" id="WP_075665035.1">
    <property type="nucleotide sequence ID" value="NZ_CP009247.1"/>
</dbReference>
<sequence>MLRSLPSRLPRLSACVAVGLAAALTACSAPGGGEIDDAAPTTAATDVTVDGADGADAAGAAGAAEADGLPVEADPEVPGGRENGTPCPYLDSEWVARTNGQKVTGQGTDERFATPACVFWSYGEAPQLQVSVRHMASPEEATAVVDRAAPIDSTNPAEEIPGWSGGRAGGQLVAEPWGALYAVAKGPTAVVVFSDQGQSVKAEAVAREVIANLGL</sequence>
<dbReference type="InterPro" id="IPR018567">
    <property type="entry name" value="DUF2020"/>
</dbReference>
<dbReference type="InterPro" id="IPR016123">
    <property type="entry name" value="Mog1/PsbP_a/b/a-sand"/>
</dbReference>
<proteinExistence type="predicted"/>
<feature type="signal peptide" evidence="2">
    <location>
        <begin position="1"/>
        <end position="28"/>
    </location>
</feature>
<name>A0A1L7CV62_9CORY</name>
<dbReference type="AlphaFoldDB" id="A0A1L7CV62"/>
<dbReference type="Pfam" id="PF09449">
    <property type="entry name" value="DUF2020"/>
    <property type="match status" value="1"/>
</dbReference>
<evidence type="ECO:0000313" key="4">
    <source>
        <dbReference type="EMBL" id="APT89698.1"/>
    </source>
</evidence>
<evidence type="ECO:0000259" key="3">
    <source>
        <dbReference type="Pfam" id="PF09449"/>
    </source>
</evidence>
<feature type="region of interest" description="Disordered" evidence="1">
    <location>
        <begin position="58"/>
        <end position="88"/>
    </location>
</feature>
<dbReference type="STRING" id="1437875.CFRA_11200"/>
<accession>A0A1L7CV62</accession>
<dbReference type="SUPFAM" id="SSF55724">
    <property type="entry name" value="Mog1p/PsbP-like"/>
    <property type="match status" value="1"/>
</dbReference>
<dbReference type="KEGG" id="cfk:CFRA_11200"/>
<keyword evidence="2" id="KW-0732">Signal</keyword>
<feature type="compositionally biased region" description="Low complexity" evidence="1">
    <location>
        <begin position="58"/>
        <end position="68"/>
    </location>
</feature>
<keyword evidence="5" id="KW-1185">Reference proteome</keyword>
<feature type="domain" description="DUF2020" evidence="3">
    <location>
        <begin position="69"/>
        <end position="215"/>
    </location>
</feature>
<protein>
    <recommendedName>
        <fullName evidence="3">DUF2020 domain-containing protein</fullName>
    </recommendedName>
</protein>
<reference evidence="4 5" key="1">
    <citation type="submission" date="2014-08" db="EMBL/GenBank/DDBJ databases">
        <title>Complete genome sequence of Corynebacterium frankenforstense ST18(T) (=DSM 45800(T)), isolated from raw cow milk.</title>
        <authorList>
            <person name="Ruckert C."/>
            <person name="Albersmeier A."/>
            <person name="Winkler A."/>
            <person name="Lipski A."/>
            <person name="Kalinowski J."/>
        </authorList>
    </citation>
    <scope>NUCLEOTIDE SEQUENCE [LARGE SCALE GENOMIC DNA]</scope>
    <source>
        <strain evidence="4 5">ST18</strain>
    </source>
</reference>
<dbReference type="PROSITE" id="PS51257">
    <property type="entry name" value="PROKAR_LIPOPROTEIN"/>
    <property type="match status" value="1"/>
</dbReference>
<dbReference type="Proteomes" id="UP000185434">
    <property type="component" value="Chromosome"/>
</dbReference>
<organism evidence="4 5">
    <name type="scientific">Corynebacterium frankenforstense DSM 45800</name>
    <dbReference type="NCBI Taxonomy" id="1437875"/>
    <lineage>
        <taxon>Bacteria</taxon>
        <taxon>Bacillati</taxon>
        <taxon>Actinomycetota</taxon>
        <taxon>Actinomycetes</taxon>
        <taxon>Mycobacteriales</taxon>
        <taxon>Corynebacteriaceae</taxon>
        <taxon>Corynebacterium</taxon>
    </lineage>
</organism>
<evidence type="ECO:0000256" key="2">
    <source>
        <dbReference type="SAM" id="SignalP"/>
    </source>
</evidence>